<dbReference type="RefSeq" id="WP_119430358.1">
    <property type="nucleotide sequence ID" value="NZ_QWGE01000001.1"/>
</dbReference>
<dbReference type="EMBL" id="QWGE01000001">
    <property type="protein sequence ID" value="RIJ42475.1"/>
    <property type="molecule type" value="Genomic_DNA"/>
</dbReference>
<name>A0A399SL16_9BACT</name>
<keyword evidence="2" id="KW-1185">Reference proteome</keyword>
<accession>A0A399SL16</accession>
<protein>
    <submittedName>
        <fullName evidence="1">Uncharacterized protein</fullName>
    </submittedName>
</protein>
<gene>
    <name evidence="1" type="ORF">D1627_00985</name>
</gene>
<sequence>MKLIRPKIIGTLKIEKMMAGNLAVLNEIKNSPNKIVIPCRSVEHGKEIINKIKKSKPGEVIYI</sequence>
<reference evidence="2" key="1">
    <citation type="submission" date="2018-08" db="EMBL/GenBank/DDBJ databases">
        <title>Mucilaginibacter sp. MYSH2.</title>
        <authorList>
            <person name="Seo T."/>
        </authorList>
    </citation>
    <scope>NUCLEOTIDE SEQUENCE [LARGE SCALE GENOMIC DNA]</scope>
    <source>
        <strain evidence="2">KIRAN</strain>
    </source>
</reference>
<organism evidence="1 2">
    <name type="scientific">Pontibacter oryzae</name>
    <dbReference type="NCBI Taxonomy" id="2304593"/>
    <lineage>
        <taxon>Bacteria</taxon>
        <taxon>Pseudomonadati</taxon>
        <taxon>Bacteroidota</taxon>
        <taxon>Cytophagia</taxon>
        <taxon>Cytophagales</taxon>
        <taxon>Hymenobacteraceae</taxon>
        <taxon>Pontibacter</taxon>
    </lineage>
</organism>
<evidence type="ECO:0000313" key="2">
    <source>
        <dbReference type="Proteomes" id="UP000266005"/>
    </source>
</evidence>
<dbReference type="Proteomes" id="UP000266005">
    <property type="component" value="Unassembled WGS sequence"/>
</dbReference>
<comment type="caution">
    <text evidence="1">The sequence shown here is derived from an EMBL/GenBank/DDBJ whole genome shotgun (WGS) entry which is preliminary data.</text>
</comment>
<proteinExistence type="predicted"/>
<evidence type="ECO:0000313" key="1">
    <source>
        <dbReference type="EMBL" id="RIJ42475.1"/>
    </source>
</evidence>
<dbReference type="AlphaFoldDB" id="A0A399SL16"/>
<dbReference type="OrthoDB" id="853869at2"/>